<evidence type="ECO:0000256" key="1">
    <source>
        <dbReference type="SAM" id="Coils"/>
    </source>
</evidence>
<protein>
    <submittedName>
        <fullName evidence="2">Uncharacterized protein</fullName>
    </submittedName>
</protein>
<accession>A0A3N4N9P1</accession>
<dbReference type="EMBL" id="RPFL01000001">
    <property type="protein sequence ID" value="RPD90907.1"/>
    <property type="molecule type" value="Genomic_DNA"/>
</dbReference>
<evidence type="ECO:0000313" key="2">
    <source>
        <dbReference type="EMBL" id="RPD90907.1"/>
    </source>
</evidence>
<keyword evidence="3" id="KW-1185">Reference proteome</keyword>
<gene>
    <name evidence="2" type="ORF">EGK74_00730</name>
</gene>
<dbReference type="RefSeq" id="WP_123803591.1">
    <property type="nucleotide sequence ID" value="NZ_RPFL01000001.1"/>
</dbReference>
<dbReference type="AlphaFoldDB" id="A0A3N4N9P1"/>
<proteinExistence type="predicted"/>
<dbReference type="Proteomes" id="UP000272412">
    <property type="component" value="Unassembled WGS sequence"/>
</dbReference>
<feature type="coiled-coil region" evidence="1">
    <location>
        <begin position="50"/>
        <end position="84"/>
    </location>
</feature>
<sequence length="84" mass="9280">MNIADLIPFSDEGVIVFNNSNDNFSNSTNFSLSLGNPALEAEISGLRNILAMKNELLDSREREIEALKQQILTLEKLVSALEEA</sequence>
<comment type="caution">
    <text evidence="2">The sequence shown here is derived from an EMBL/GenBank/DDBJ whole genome shotgun (WGS) entry which is preliminary data.</text>
</comment>
<evidence type="ECO:0000313" key="3">
    <source>
        <dbReference type="Proteomes" id="UP000272412"/>
    </source>
</evidence>
<keyword evidence="1" id="KW-0175">Coiled coil</keyword>
<organism evidence="2 3">
    <name type="scientific">Neisseria weixii</name>
    <dbReference type="NCBI Taxonomy" id="1853276"/>
    <lineage>
        <taxon>Bacteria</taxon>
        <taxon>Pseudomonadati</taxon>
        <taxon>Pseudomonadota</taxon>
        <taxon>Betaproteobacteria</taxon>
        <taxon>Neisseriales</taxon>
        <taxon>Neisseriaceae</taxon>
        <taxon>Neisseria</taxon>
    </lineage>
</organism>
<reference evidence="2 3" key="1">
    <citation type="submission" date="2018-11" db="EMBL/GenBank/DDBJ databases">
        <title>Neisseria weixii sp. nov. isolated from the rectal contents of plateau pika (Ochotona cruzoniae).</title>
        <authorList>
            <person name="Zhang G."/>
        </authorList>
    </citation>
    <scope>NUCLEOTIDE SEQUENCE [LARGE SCALE GENOMIC DNA]</scope>
    <source>
        <strain evidence="2 3">10009</strain>
    </source>
</reference>
<name>A0A3N4N9P1_9NEIS</name>